<feature type="chain" id="PRO_5043919686" evidence="1">
    <location>
        <begin position="30"/>
        <end position="102"/>
    </location>
</feature>
<organism evidence="2 3">
    <name type="scientific">Thlaspi arvense</name>
    <name type="common">Field penny-cress</name>
    <dbReference type="NCBI Taxonomy" id="13288"/>
    <lineage>
        <taxon>Eukaryota</taxon>
        <taxon>Viridiplantae</taxon>
        <taxon>Streptophyta</taxon>
        <taxon>Embryophyta</taxon>
        <taxon>Tracheophyta</taxon>
        <taxon>Spermatophyta</taxon>
        <taxon>Magnoliopsida</taxon>
        <taxon>eudicotyledons</taxon>
        <taxon>Gunneridae</taxon>
        <taxon>Pentapetalae</taxon>
        <taxon>rosids</taxon>
        <taxon>malvids</taxon>
        <taxon>Brassicales</taxon>
        <taxon>Brassicaceae</taxon>
        <taxon>Thlaspideae</taxon>
        <taxon>Thlaspi</taxon>
    </lineage>
</organism>
<evidence type="ECO:0000256" key="1">
    <source>
        <dbReference type="SAM" id="SignalP"/>
    </source>
</evidence>
<dbReference type="AlphaFoldDB" id="A0AAU9SB67"/>
<dbReference type="EMBL" id="OU466860">
    <property type="protein sequence ID" value="CAH2061599.1"/>
    <property type="molecule type" value="Genomic_DNA"/>
</dbReference>
<evidence type="ECO:0000313" key="2">
    <source>
        <dbReference type="EMBL" id="CAH2061599.1"/>
    </source>
</evidence>
<feature type="signal peptide" evidence="1">
    <location>
        <begin position="1"/>
        <end position="29"/>
    </location>
</feature>
<gene>
    <name evidence="2" type="ORF">TAV2_LOCUS13311</name>
</gene>
<keyword evidence="1" id="KW-0732">Signal</keyword>
<evidence type="ECO:0000313" key="3">
    <source>
        <dbReference type="Proteomes" id="UP000836841"/>
    </source>
</evidence>
<keyword evidence="3" id="KW-1185">Reference proteome</keyword>
<name>A0AAU9SB67_THLAR</name>
<reference evidence="2 3" key="1">
    <citation type="submission" date="2022-03" db="EMBL/GenBank/DDBJ databases">
        <authorList>
            <person name="Nunn A."/>
            <person name="Chopra R."/>
            <person name="Nunn A."/>
            <person name="Contreras Garrido A."/>
        </authorList>
    </citation>
    <scope>NUCLEOTIDE SEQUENCE [LARGE SCALE GENOMIC DNA]</scope>
</reference>
<dbReference type="Proteomes" id="UP000836841">
    <property type="component" value="Chromosome 4"/>
</dbReference>
<accession>A0AAU9SB67</accession>
<proteinExistence type="predicted"/>
<protein>
    <submittedName>
        <fullName evidence="2">Uncharacterized protein</fullName>
    </submittedName>
</protein>
<sequence>MATSKTSVLIVFVLYLSGTLLVSLSGIQAHISCMTADDCSVLCRGEFEGCVDGNCVCDWVKPETELTKTIRCKKDSECPDSRECPKDYYYSCLHGECTCIAV</sequence>